<evidence type="ECO:0000313" key="7">
    <source>
        <dbReference type="Proteomes" id="UP001298753"/>
    </source>
</evidence>
<feature type="domain" description="HTH LytTR-type" evidence="5">
    <location>
        <begin position="133"/>
        <end position="234"/>
    </location>
</feature>
<dbReference type="Gene3D" id="3.40.50.2300">
    <property type="match status" value="1"/>
</dbReference>
<evidence type="ECO:0000259" key="4">
    <source>
        <dbReference type="PROSITE" id="PS50110"/>
    </source>
</evidence>
<feature type="modified residue" description="4-aspartylphosphate" evidence="3">
    <location>
        <position position="59"/>
    </location>
</feature>
<dbReference type="SUPFAM" id="SSF52172">
    <property type="entry name" value="CheY-like"/>
    <property type="match status" value="1"/>
</dbReference>
<dbReference type="InterPro" id="IPR007492">
    <property type="entry name" value="LytTR_DNA-bd_dom"/>
</dbReference>
<proteinExistence type="predicted"/>
<dbReference type="InterPro" id="IPR046947">
    <property type="entry name" value="LytR-like"/>
</dbReference>
<reference evidence="6 7" key="1">
    <citation type="submission" date="2021-10" db="EMBL/GenBank/DDBJ databases">
        <title>Anaerobic single-cell dispensing facilitates the cultivation of human gut bacteria.</title>
        <authorList>
            <person name="Afrizal A."/>
        </authorList>
    </citation>
    <scope>NUCLEOTIDE SEQUENCE [LARGE SCALE GENOMIC DNA]</scope>
    <source>
        <strain evidence="6 7">CLA-AA-H270</strain>
    </source>
</reference>
<dbReference type="CDD" id="cd00156">
    <property type="entry name" value="REC"/>
    <property type="match status" value="1"/>
</dbReference>
<comment type="caution">
    <text evidence="6">The sequence shown here is derived from an EMBL/GenBank/DDBJ whole genome shotgun (WGS) entry which is preliminary data.</text>
</comment>
<dbReference type="EMBL" id="JAJEPX010000018">
    <property type="protein sequence ID" value="MCC2176936.1"/>
    <property type="molecule type" value="Genomic_DNA"/>
</dbReference>
<organism evidence="6 7">
    <name type="scientific">Agathobaculum butyriciproducens</name>
    <dbReference type="NCBI Taxonomy" id="1628085"/>
    <lineage>
        <taxon>Bacteria</taxon>
        <taxon>Bacillati</taxon>
        <taxon>Bacillota</taxon>
        <taxon>Clostridia</taxon>
        <taxon>Eubacteriales</taxon>
        <taxon>Butyricicoccaceae</taxon>
        <taxon>Agathobaculum</taxon>
    </lineage>
</organism>
<dbReference type="Proteomes" id="UP001298753">
    <property type="component" value="Unassembled WGS sequence"/>
</dbReference>
<evidence type="ECO:0000256" key="3">
    <source>
        <dbReference type="PROSITE-ProRule" id="PRU00169"/>
    </source>
</evidence>
<protein>
    <recommendedName>
        <fullName evidence="1">Stage 0 sporulation protein A homolog</fullName>
    </recommendedName>
</protein>
<dbReference type="PANTHER" id="PTHR37299">
    <property type="entry name" value="TRANSCRIPTIONAL REGULATOR-RELATED"/>
    <property type="match status" value="1"/>
</dbReference>
<keyword evidence="7" id="KW-1185">Reference proteome</keyword>
<dbReference type="SMART" id="SM00850">
    <property type="entry name" value="LytTR"/>
    <property type="match status" value="1"/>
</dbReference>
<dbReference type="SMART" id="SM00448">
    <property type="entry name" value="REC"/>
    <property type="match status" value="1"/>
</dbReference>
<dbReference type="Pfam" id="PF00072">
    <property type="entry name" value="Response_reg"/>
    <property type="match status" value="1"/>
</dbReference>
<dbReference type="InterPro" id="IPR001789">
    <property type="entry name" value="Sig_transdc_resp-reg_receiver"/>
</dbReference>
<feature type="domain" description="Response regulatory" evidence="4">
    <location>
        <begin position="3"/>
        <end position="122"/>
    </location>
</feature>
<evidence type="ECO:0000313" key="6">
    <source>
        <dbReference type="EMBL" id="MCC2176936.1"/>
    </source>
</evidence>
<dbReference type="PANTHER" id="PTHR37299:SF1">
    <property type="entry name" value="STAGE 0 SPORULATION PROTEIN A HOMOLOG"/>
    <property type="match status" value="1"/>
</dbReference>
<dbReference type="GO" id="GO:0000156">
    <property type="term" value="F:phosphorelay response regulator activity"/>
    <property type="evidence" value="ECO:0007669"/>
    <property type="project" value="InterPro"/>
</dbReference>
<dbReference type="Gene3D" id="2.40.50.1020">
    <property type="entry name" value="LytTr DNA-binding domain"/>
    <property type="match status" value="1"/>
</dbReference>
<evidence type="ECO:0000259" key="5">
    <source>
        <dbReference type="PROSITE" id="PS50930"/>
    </source>
</evidence>
<evidence type="ECO:0000256" key="1">
    <source>
        <dbReference type="ARBA" id="ARBA00018672"/>
    </source>
</evidence>
<dbReference type="Pfam" id="PF04397">
    <property type="entry name" value="LytTR"/>
    <property type="match status" value="1"/>
</dbReference>
<sequence length="245" mass="27814">MIQIGFCDDDPSVLDELHELLGSYRTEHNADIAPTAFQSPFELLASIEKGARFDILLLDVLMPGENGIEAAREIRQYDSNVKIIFLTSSAEFAVQSYTVGAYFYQLKPIWPESFFRLMDSVIAACSRESSVSLILRCRTGITRVELDKLEYCEVIRRSLLLHKTDGTVLEAAGSMDSLCESLAEHRNFLRIHRSYLVNLEHIQTITPKTLVMSSCAELPIPRGRFNDIKDAYLEHAFQKEQVFLT</sequence>
<name>A0AAW4VVI3_9FIRM</name>
<comment type="function">
    <text evidence="2">May play the central regulatory role in sporulation. It may be an element of the effector pathway responsible for the activation of sporulation genes in response to nutritional stress. Spo0A may act in concert with spo0H (a sigma factor) to control the expression of some genes that are critical to the sporulation process.</text>
</comment>
<dbReference type="PROSITE" id="PS50110">
    <property type="entry name" value="RESPONSE_REGULATORY"/>
    <property type="match status" value="1"/>
</dbReference>
<gene>
    <name evidence="6" type="ORF">LKD22_07320</name>
</gene>
<evidence type="ECO:0000256" key="2">
    <source>
        <dbReference type="ARBA" id="ARBA00024867"/>
    </source>
</evidence>
<accession>A0AAW4VVI3</accession>
<dbReference type="GO" id="GO:0003677">
    <property type="term" value="F:DNA binding"/>
    <property type="evidence" value="ECO:0007669"/>
    <property type="project" value="UniProtKB-KW"/>
</dbReference>
<keyword evidence="6" id="KW-0238">DNA-binding</keyword>
<dbReference type="GeneID" id="98660584"/>
<dbReference type="PROSITE" id="PS50930">
    <property type="entry name" value="HTH_LYTTR"/>
    <property type="match status" value="1"/>
</dbReference>
<dbReference type="InterPro" id="IPR011006">
    <property type="entry name" value="CheY-like_superfamily"/>
</dbReference>
<keyword evidence="3" id="KW-0597">Phosphoprotein</keyword>
<dbReference type="AlphaFoldDB" id="A0AAW4VVI3"/>
<dbReference type="RefSeq" id="WP_227600695.1">
    <property type="nucleotide sequence ID" value="NZ_JAJEPX010000018.1"/>
</dbReference>